<sequence>MSKQLLIYESAMPVSASRHGKVSLEASPGYGFSAGINAVPLMAVEFPRAAAEYAIVFTVTGEEVMPVVVLGVRNDQNLYLTPDAQWQARYVPAFIRRYPFVFSRSDDGKTHTLCIDEAHPGVNREGRGEALFDAAGKPTAFVERVLKFLQEYQSQFERTRRFGRRVHELGLLEQMQAQVTTPSGEKRSLNGFFGVNRAKLRELSGEALAGLARNDELELLYLQLQSMSNFAGIKDRFISSLTDDETPAAAEAAQPDPLPA</sequence>
<dbReference type="InterPro" id="IPR010836">
    <property type="entry name" value="SapC"/>
</dbReference>
<protein>
    <submittedName>
        <fullName evidence="1">SapC family protein</fullName>
    </submittedName>
</protein>
<organism evidence="1 2">
    <name type="scientific">Pelomonas parva</name>
    <dbReference type="NCBI Taxonomy" id="3299032"/>
    <lineage>
        <taxon>Bacteria</taxon>
        <taxon>Pseudomonadati</taxon>
        <taxon>Pseudomonadota</taxon>
        <taxon>Betaproteobacteria</taxon>
        <taxon>Burkholderiales</taxon>
        <taxon>Sphaerotilaceae</taxon>
        <taxon>Roseateles</taxon>
    </lineage>
</organism>
<dbReference type="Proteomes" id="UP001606210">
    <property type="component" value="Unassembled WGS sequence"/>
</dbReference>
<accession>A0ABW7EXB9</accession>
<dbReference type="Pfam" id="PF07277">
    <property type="entry name" value="SapC"/>
    <property type="match status" value="1"/>
</dbReference>
<proteinExistence type="predicted"/>
<keyword evidence="2" id="KW-1185">Reference proteome</keyword>
<name>A0ABW7EXB9_9BURK</name>
<evidence type="ECO:0000313" key="2">
    <source>
        <dbReference type="Proteomes" id="UP001606210"/>
    </source>
</evidence>
<comment type="caution">
    <text evidence="1">The sequence shown here is derived from an EMBL/GenBank/DDBJ whole genome shotgun (WGS) entry which is preliminary data.</text>
</comment>
<dbReference type="RefSeq" id="WP_394475833.1">
    <property type="nucleotide sequence ID" value="NZ_JBIGHV010000001.1"/>
</dbReference>
<dbReference type="EMBL" id="JBIGHV010000001">
    <property type="protein sequence ID" value="MFG6428861.1"/>
    <property type="molecule type" value="Genomic_DNA"/>
</dbReference>
<evidence type="ECO:0000313" key="1">
    <source>
        <dbReference type="EMBL" id="MFG6428861.1"/>
    </source>
</evidence>
<gene>
    <name evidence="1" type="ORF">ACG00Y_03005</name>
</gene>
<reference evidence="1 2" key="1">
    <citation type="submission" date="2024-08" db="EMBL/GenBank/DDBJ databases">
        <authorList>
            <person name="Lu H."/>
        </authorList>
    </citation>
    <scope>NUCLEOTIDE SEQUENCE [LARGE SCALE GENOMIC DNA]</scope>
    <source>
        <strain evidence="1 2">LYH14W</strain>
    </source>
</reference>